<dbReference type="GO" id="GO:0005096">
    <property type="term" value="F:GTPase activator activity"/>
    <property type="evidence" value="ECO:0007669"/>
    <property type="project" value="UniProtKB-KW"/>
</dbReference>
<dbReference type="AlphaFoldDB" id="A0A6G0X1U6"/>
<keyword evidence="3" id="KW-0677">Repeat</keyword>
<dbReference type="InterPro" id="IPR032675">
    <property type="entry name" value="LRR_dom_sf"/>
</dbReference>
<dbReference type="GO" id="GO:0048471">
    <property type="term" value="C:perinuclear region of cytoplasm"/>
    <property type="evidence" value="ECO:0007669"/>
    <property type="project" value="TreeGrafter"/>
</dbReference>
<dbReference type="PANTHER" id="PTHR24113:SF12">
    <property type="entry name" value="RAN GTPASE-ACTIVATING PROTEIN 1"/>
    <property type="match status" value="1"/>
</dbReference>
<comment type="caution">
    <text evidence="4">The sequence shown here is derived from an EMBL/GenBank/DDBJ whole genome shotgun (WGS) entry which is preliminary data.</text>
</comment>
<evidence type="ECO:0000313" key="4">
    <source>
        <dbReference type="EMBL" id="KAF0733746.1"/>
    </source>
</evidence>
<dbReference type="GO" id="GO:0031267">
    <property type="term" value="F:small GTPase binding"/>
    <property type="evidence" value="ECO:0007669"/>
    <property type="project" value="TreeGrafter"/>
</dbReference>
<reference evidence="4 5" key="1">
    <citation type="submission" date="2019-07" db="EMBL/GenBank/DDBJ databases">
        <title>Genomics analysis of Aphanomyces spp. identifies a new class of oomycete effector associated with host adaptation.</title>
        <authorList>
            <person name="Gaulin E."/>
        </authorList>
    </citation>
    <scope>NUCLEOTIDE SEQUENCE [LARGE SCALE GENOMIC DNA]</scope>
    <source>
        <strain evidence="4 5">ATCC 201684</strain>
    </source>
</reference>
<accession>A0A6G0X1U6</accession>
<keyword evidence="2" id="KW-0433">Leucine-rich repeat</keyword>
<dbReference type="Proteomes" id="UP000481153">
    <property type="component" value="Unassembled WGS sequence"/>
</dbReference>
<keyword evidence="5" id="KW-1185">Reference proteome</keyword>
<keyword evidence="1" id="KW-0343">GTPase activation</keyword>
<dbReference type="VEuPathDB" id="FungiDB:AeMF1_000563"/>
<dbReference type="GO" id="GO:0005829">
    <property type="term" value="C:cytosol"/>
    <property type="evidence" value="ECO:0007669"/>
    <property type="project" value="TreeGrafter"/>
</dbReference>
<dbReference type="GO" id="GO:0006913">
    <property type="term" value="P:nucleocytoplasmic transport"/>
    <property type="evidence" value="ECO:0007669"/>
    <property type="project" value="TreeGrafter"/>
</dbReference>
<evidence type="ECO:0000256" key="2">
    <source>
        <dbReference type="ARBA" id="ARBA00022614"/>
    </source>
</evidence>
<protein>
    <submittedName>
        <fullName evidence="4">Uncharacterized protein</fullName>
    </submittedName>
</protein>
<dbReference type="GO" id="GO:0005634">
    <property type="term" value="C:nucleus"/>
    <property type="evidence" value="ECO:0007669"/>
    <property type="project" value="TreeGrafter"/>
</dbReference>
<gene>
    <name evidence="4" type="ORF">Ae201684_009317</name>
</gene>
<proteinExistence type="predicted"/>
<sequence>MQTRPPPPRLHRRQLEILAKWPCRCPVKSIKLKHWWYVDDDDSSSAVDLLNAIFANSTLKSVAMSITTAGQFIAITTIRVPLQVHSLDLSHSSLVDTALVSLATGLCRSCATSLDLNSNEVDDTGMSLRRPDMEDYICASNAVALPSSNIIDLDLSENRLSDSSAKEFSDAFARAPRLASLQLCENELTLQGAIPLVTALIARPQVTTLLDLSGNYEGDSTAWSTRRPKSSTQGFKGESLLEVCKLCLRSVGCSLDQFDKMPHLVSLNLRSIFGVMSIGSLPSTKRCQCGLVCSRSKYRLKFGDDPTGRATLNPFDCLHDFNSTS</sequence>
<organism evidence="4 5">
    <name type="scientific">Aphanomyces euteiches</name>
    <dbReference type="NCBI Taxonomy" id="100861"/>
    <lineage>
        <taxon>Eukaryota</taxon>
        <taxon>Sar</taxon>
        <taxon>Stramenopiles</taxon>
        <taxon>Oomycota</taxon>
        <taxon>Saprolegniomycetes</taxon>
        <taxon>Saprolegniales</taxon>
        <taxon>Verrucalvaceae</taxon>
        <taxon>Aphanomyces</taxon>
    </lineage>
</organism>
<evidence type="ECO:0000256" key="3">
    <source>
        <dbReference type="ARBA" id="ARBA00022737"/>
    </source>
</evidence>
<dbReference type="InterPro" id="IPR027038">
    <property type="entry name" value="RanGap"/>
</dbReference>
<name>A0A6G0X1U6_9STRA</name>
<dbReference type="SUPFAM" id="SSF52047">
    <property type="entry name" value="RNI-like"/>
    <property type="match status" value="1"/>
</dbReference>
<dbReference type="EMBL" id="VJMJ01000119">
    <property type="protein sequence ID" value="KAF0733746.1"/>
    <property type="molecule type" value="Genomic_DNA"/>
</dbReference>
<dbReference type="PANTHER" id="PTHR24113">
    <property type="entry name" value="RAN GTPASE-ACTIVATING PROTEIN 1"/>
    <property type="match status" value="1"/>
</dbReference>
<evidence type="ECO:0000256" key="1">
    <source>
        <dbReference type="ARBA" id="ARBA00022468"/>
    </source>
</evidence>
<evidence type="ECO:0000313" key="5">
    <source>
        <dbReference type="Proteomes" id="UP000481153"/>
    </source>
</evidence>
<dbReference type="Gene3D" id="3.80.10.10">
    <property type="entry name" value="Ribonuclease Inhibitor"/>
    <property type="match status" value="1"/>
</dbReference>